<dbReference type="STRING" id="1802436.A2370_00300"/>
<evidence type="ECO:0000313" key="2">
    <source>
        <dbReference type="EMBL" id="OHA59217.1"/>
    </source>
</evidence>
<organism evidence="2 3">
    <name type="scientific">Candidatus Vogelbacteria bacterium RIFOXYB1_FULL_42_16</name>
    <dbReference type="NCBI Taxonomy" id="1802436"/>
    <lineage>
        <taxon>Bacteria</taxon>
        <taxon>Candidatus Vogeliibacteriota</taxon>
    </lineage>
</organism>
<evidence type="ECO:0008006" key="4">
    <source>
        <dbReference type="Google" id="ProtNLM"/>
    </source>
</evidence>
<reference evidence="2 3" key="1">
    <citation type="journal article" date="2016" name="Nat. Commun.">
        <title>Thousands of microbial genomes shed light on interconnected biogeochemical processes in an aquifer system.</title>
        <authorList>
            <person name="Anantharaman K."/>
            <person name="Brown C.T."/>
            <person name="Hug L.A."/>
            <person name="Sharon I."/>
            <person name="Castelle C.J."/>
            <person name="Probst A.J."/>
            <person name="Thomas B.C."/>
            <person name="Singh A."/>
            <person name="Wilkins M.J."/>
            <person name="Karaoz U."/>
            <person name="Brodie E.L."/>
            <person name="Williams K.H."/>
            <person name="Hubbard S.S."/>
            <person name="Banfield J.F."/>
        </authorList>
    </citation>
    <scope>NUCLEOTIDE SEQUENCE [LARGE SCALE GENOMIC DNA]</scope>
</reference>
<sequence>MEKIVKIVFVGGLFLVALFPFSSFAVTIEPSCKPDNTKQDQICSFCPRDGAEYVHLKWDVSSGSELSNSYRPNCVLKCENKVDSKGCRYGNSIDRIDSYGNPSKSQKARLLKPVDDIFLPKTGFLINEKKPVSGDVYTLSCVGRLNTNSGVKFITKESPKMSIIGCVESVNKVYEIGLLLGKVVRFGVRACTNPAGCAVDAVETVCQYKLTSVDHGVVTNIIGSAIKMAIENALPAPQGVARTIRLFTGDLANSDNPLFGNDVYKICRLFGSDTGAINFSIPYTDYYTCDPDDPEATSDGEDYWANCRGYGN</sequence>
<comment type="caution">
    <text evidence="2">The sequence shown here is derived from an EMBL/GenBank/DDBJ whole genome shotgun (WGS) entry which is preliminary data.</text>
</comment>
<proteinExistence type="predicted"/>
<feature type="signal peptide" evidence="1">
    <location>
        <begin position="1"/>
        <end position="25"/>
    </location>
</feature>
<gene>
    <name evidence="2" type="ORF">A2370_00300</name>
</gene>
<keyword evidence="1" id="KW-0732">Signal</keyword>
<name>A0A1G2QFF1_9BACT</name>
<evidence type="ECO:0000256" key="1">
    <source>
        <dbReference type="SAM" id="SignalP"/>
    </source>
</evidence>
<dbReference type="Proteomes" id="UP000176222">
    <property type="component" value="Unassembled WGS sequence"/>
</dbReference>
<protein>
    <recommendedName>
        <fullName evidence="4">Ig-like domain-containing protein</fullName>
    </recommendedName>
</protein>
<evidence type="ECO:0000313" key="3">
    <source>
        <dbReference type="Proteomes" id="UP000176222"/>
    </source>
</evidence>
<dbReference type="AlphaFoldDB" id="A0A1G2QFF1"/>
<feature type="chain" id="PRO_5009584074" description="Ig-like domain-containing protein" evidence="1">
    <location>
        <begin position="26"/>
        <end position="312"/>
    </location>
</feature>
<accession>A0A1G2QFF1</accession>
<dbReference type="EMBL" id="MHTH01000003">
    <property type="protein sequence ID" value="OHA59217.1"/>
    <property type="molecule type" value="Genomic_DNA"/>
</dbReference>